<dbReference type="PROSITE" id="PS50113">
    <property type="entry name" value="PAC"/>
    <property type="match status" value="2"/>
</dbReference>
<dbReference type="CDD" id="cd01948">
    <property type="entry name" value="EAL"/>
    <property type="match status" value="1"/>
</dbReference>
<dbReference type="NCBIfam" id="TIGR00254">
    <property type="entry name" value="GGDEF"/>
    <property type="match status" value="1"/>
</dbReference>
<evidence type="ECO:0000259" key="2">
    <source>
        <dbReference type="PROSITE" id="PS50113"/>
    </source>
</evidence>
<dbReference type="Gene3D" id="3.30.70.270">
    <property type="match status" value="1"/>
</dbReference>
<dbReference type="SMART" id="SM00091">
    <property type="entry name" value="PAS"/>
    <property type="match status" value="2"/>
</dbReference>
<feature type="domain" description="PAS" evidence="1">
    <location>
        <begin position="182"/>
        <end position="252"/>
    </location>
</feature>
<dbReference type="SMART" id="SM00052">
    <property type="entry name" value="EAL"/>
    <property type="match status" value="1"/>
</dbReference>
<dbReference type="PANTHER" id="PTHR44757">
    <property type="entry name" value="DIGUANYLATE CYCLASE DGCP"/>
    <property type="match status" value="1"/>
</dbReference>
<dbReference type="SMART" id="SM00086">
    <property type="entry name" value="PAC"/>
    <property type="match status" value="2"/>
</dbReference>
<reference evidence="5 6" key="1">
    <citation type="submission" date="2024-09" db="EMBL/GenBank/DDBJ databases">
        <authorList>
            <person name="Sun Q."/>
            <person name="Mori K."/>
        </authorList>
    </citation>
    <scope>NUCLEOTIDE SEQUENCE [LARGE SCALE GENOMIC DNA]</scope>
    <source>
        <strain evidence="5 6">ATCC 51285</strain>
    </source>
</reference>
<dbReference type="InterPro" id="IPR000700">
    <property type="entry name" value="PAS-assoc_C"/>
</dbReference>
<comment type="caution">
    <text evidence="5">The sequence shown here is derived from an EMBL/GenBank/DDBJ whole genome shotgun (WGS) entry which is preliminary data.</text>
</comment>
<feature type="domain" description="GGDEF" evidence="4">
    <location>
        <begin position="470"/>
        <end position="608"/>
    </location>
</feature>
<dbReference type="Proteomes" id="UP001589628">
    <property type="component" value="Unassembled WGS sequence"/>
</dbReference>
<dbReference type="Pfam" id="PF00989">
    <property type="entry name" value="PAS"/>
    <property type="match status" value="1"/>
</dbReference>
<evidence type="ECO:0000259" key="1">
    <source>
        <dbReference type="PROSITE" id="PS50112"/>
    </source>
</evidence>
<dbReference type="InterPro" id="IPR035919">
    <property type="entry name" value="EAL_sf"/>
</dbReference>
<proteinExistence type="predicted"/>
<dbReference type="PROSITE" id="PS50887">
    <property type="entry name" value="GGDEF"/>
    <property type="match status" value="1"/>
</dbReference>
<dbReference type="Pfam" id="PF00563">
    <property type="entry name" value="EAL"/>
    <property type="match status" value="1"/>
</dbReference>
<feature type="domain" description="PAS" evidence="1">
    <location>
        <begin position="310"/>
        <end position="348"/>
    </location>
</feature>
<dbReference type="SMART" id="SM00267">
    <property type="entry name" value="GGDEF"/>
    <property type="match status" value="1"/>
</dbReference>
<dbReference type="InterPro" id="IPR000160">
    <property type="entry name" value="GGDEF_dom"/>
</dbReference>
<dbReference type="InterPro" id="IPR001633">
    <property type="entry name" value="EAL_dom"/>
</dbReference>
<dbReference type="InterPro" id="IPR035965">
    <property type="entry name" value="PAS-like_dom_sf"/>
</dbReference>
<dbReference type="PANTHER" id="PTHR44757:SF2">
    <property type="entry name" value="BIOFILM ARCHITECTURE MAINTENANCE PROTEIN MBAA"/>
    <property type="match status" value="1"/>
</dbReference>
<dbReference type="InterPro" id="IPR029787">
    <property type="entry name" value="Nucleotide_cyclase"/>
</dbReference>
<gene>
    <name evidence="5" type="ORF">ACFFLH_14905</name>
</gene>
<evidence type="ECO:0000259" key="3">
    <source>
        <dbReference type="PROSITE" id="PS50883"/>
    </source>
</evidence>
<dbReference type="InterPro" id="IPR043128">
    <property type="entry name" value="Rev_trsase/Diguanyl_cyclase"/>
</dbReference>
<keyword evidence="6" id="KW-1185">Reference proteome</keyword>
<feature type="domain" description="EAL" evidence="3">
    <location>
        <begin position="617"/>
        <end position="871"/>
    </location>
</feature>
<dbReference type="SUPFAM" id="SSF141868">
    <property type="entry name" value="EAL domain-like"/>
    <property type="match status" value="1"/>
</dbReference>
<name>A0ABV5ZGS4_9GAMM</name>
<dbReference type="PROSITE" id="PS50112">
    <property type="entry name" value="PAS"/>
    <property type="match status" value="2"/>
</dbReference>
<accession>A0ABV5ZGS4</accession>
<dbReference type="Gene3D" id="3.20.20.450">
    <property type="entry name" value="EAL domain"/>
    <property type="match status" value="1"/>
</dbReference>
<evidence type="ECO:0000313" key="6">
    <source>
        <dbReference type="Proteomes" id="UP001589628"/>
    </source>
</evidence>
<dbReference type="SUPFAM" id="SSF55785">
    <property type="entry name" value="PYP-like sensor domain (PAS domain)"/>
    <property type="match status" value="2"/>
</dbReference>
<evidence type="ECO:0000313" key="5">
    <source>
        <dbReference type="EMBL" id="MFB9887704.1"/>
    </source>
</evidence>
<feature type="domain" description="PAC" evidence="2">
    <location>
        <begin position="257"/>
        <end position="309"/>
    </location>
</feature>
<dbReference type="SUPFAM" id="SSF55073">
    <property type="entry name" value="Nucleotide cyclase"/>
    <property type="match status" value="1"/>
</dbReference>
<dbReference type="Pfam" id="PF13426">
    <property type="entry name" value="PAS_9"/>
    <property type="match status" value="1"/>
</dbReference>
<dbReference type="CDD" id="cd01949">
    <property type="entry name" value="GGDEF"/>
    <property type="match status" value="1"/>
</dbReference>
<dbReference type="EMBL" id="JBHLZN010000005">
    <property type="protein sequence ID" value="MFB9887704.1"/>
    <property type="molecule type" value="Genomic_DNA"/>
</dbReference>
<sequence>MHADTQSPTAGYFVVDRNGSILTWSEELTLITAREASLCLGQRLTALWPDLLQAPGWQLPFNTLAYYPLAQLNTLTFKRSALGQNNWLIRIQTGARKLPEWFDLPLAAALISCQGELLQANPAFHQLADNIGSPALQLLPEQLPSIDALASQQDRILGSHTLRWVIFPNPPHLLGFVIDISEHSFYRHLLEHSVDGIYQTSRSGQVLYANQALLDLFGFSSLEDMQSRIHHVAQDLYINPEDRQRFVSLLEQRGLVKAFDCQMRTYNGRLIWLRQNARVIRDKHGQVEHIVGTIADISEQKQAELALRYAEEEFRSLYENAVAGLFRSSLKGYFLSVNPAMAKMLGFSSPLMCIRHYTNLAKQLYVQPDQRREMLRKLAKNQDVRQLEVEIYRVDGTPIWIQQNVRLVRNSEGKPQYIEGSAIDITTSRHAQEYIYRLAHHDSLTQLHNRLAFSQKLEQLLREYKPQQHTGFYLLMLDLDNFKDINDTQGHAFGDQLLQVIASRLQSLNPTPLQIARLGGDEFALLVPANIQSIEDFCQHLLDQIHQPLQLGGQTLMISASIGITRFPLEEHDDSSLGNLPQLLLRRADLALYRAKDAGRNGYCLFNRQLEEQTLALKQLERDLQQALQDDDQLFLVFQPLVNVHNGQLNGVEALLRWQHPELGLVSPAHFIPVAEQSGQGLALDTWVLEQACRQIQHWQERGIPLCISVNLSALQFSSMDICHQVEQLLQTYDIDPRYLALEITESMAIANPHSATRVLQELRRLKVNVILDDFGTGYSSLSYLQDLPVTKVKLDRTFIAGITQDRRQHALVASVVNLVHSLNLQLNVEGVEQETQFLTLQKLRVDEVQGFLFSKPCTAKDLEHHWLASDGWQPCALASRLGINATLSLPLSEHP</sequence>
<dbReference type="NCBIfam" id="TIGR00229">
    <property type="entry name" value="sensory_box"/>
    <property type="match status" value="2"/>
</dbReference>
<dbReference type="InterPro" id="IPR013767">
    <property type="entry name" value="PAS_fold"/>
</dbReference>
<organism evidence="5 6">
    <name type="scientific">Balneatrix alpica</name>
    <dbReference type="NCBI Taxonomy" id="75684"/>
    <lineage>
        <taxon>Bacteria</taxon>
        <taxon>Pseudomonadati</taxon>
        <taxon>Pseudomonadota</taxon>
        <taxon>Gammaproteobacteria</taxon>
        <taxon>Oceanospirillales</taxon>
        <taxon>Balneatrichaceae</taxon>
        <taxon>Balneatrix</taxon>
    </lineage>
</organism>
<dbReference type="CDD" id="cd00130">
    <property type="entry name" value="PAS"/>
    <property type="match status" value="2"/>
</dbReference>
<dbReference type="InterPro" id="IPR000014">
    <property type="entry name" value="PAS"/>
</dbReference>
<feature type="domain" description="PAC" evidence="2">
    <location>
        <begin position="385"/>
        <end position="437"/>
    </location>
</feature>
<dbReference type="Pfam" id="PF00990">
    <property type="entry name" value="GGDEF"/>
    <property type="match status" value="1"/>
</dbReference>
<evidence type="ECO:0000259" key="4">
    <source>
        <dbReference type="PROSITE" id="PS50887"/>
    </source>
</evidence>
<dbReference type="InterPro" id="IPR052155">
    <property type="entry name" value="Biofilm_reg_signaling"/>
</dbReference>
<protein>
    <submittedName>
        <fullName evidence="5">Bifunctional diguanylate cyclase/phosphodiesterase</fullName>
    </submittedName>
</protein>
<dbReference type="InterPro" id="IPR001610">
    <property type="entry name" value="PAC"/>
</dbReference>
<dbReference type="PROSITE" id="PS50883">
    <property type="entry name" value="EAL"/>
    <property type="match status" value="1"/>
</dbReference>
<dbReference type="Gene3D" id="3.30.450.20">
    <property type="entry name" value="PAS domain"/>
    <property type="match status" value="2"/>
</dbReference>